<dbReference type="OrthoDB" id="6043530at2"/>
<keyword evidence="2" id="KW-0812">Transmembrane</keyword>
<dbReference type="PANTHER" id="PTHR32305">
    <property type="match status" value="1"/>
</dbReference>
<feature type="transmembrane region" description="Helical" evidence="2">
    <location>
        <begin position="2453"/>
        <end position="2477"/>
    </location>
</feature>
<feature type="region of interest" description="Disordered" evidence="1">
    <location>
        <begin position="2688"/>
        <end position="2707"/>
    </location>
</feature>
<dbReference type="NCBIfam" id="TIGR03696">
    <property type="entry name" value="Rhs_assc_core"/>
    <property type="match status" value="1"/>
</dbReference>
<keyword evidence="4" id="KW-1185">Reference proteome</keyword>
<evidence type="ECO:0000313" key="3">
    <source>
        <dbReference type="EMBL" id="RYC41718.1"/>
    </source>
</evidence>
<dbReference type="InterPro" id="IPR022385">
    <property type="entry name" value="Rhs_assc_core"/>
</dbReference>
<dbReference type="Proteomes" id="UP001138460">
    <property type="component" value="Unassembled WGS sequence"/>
</dbReference>
<keyword evidence="2" id="KW-0472">Membrane</keyword>
<dbReference type="PANTHER" id="PTHR32305:SF15">
    <property type="entry name" value="PROTEIN RHSA-RELATED"/>
    <property type="match status" value="1"/>
</dbReference>
<reference evidence="3 4" key="1">
    <citation type="journal article" date="2018" name="Syst. Appl. Microbiol.">
        <title>Pectobacterium zantedeschiae sp. nov. a new species of a soft rot pathogen isolated from Calla lily (Zantedeschia spp.).</title>
        <authorList>
            <person name="Waleron M."/>
            <person name="Misztak A."/>
            <person name="Waleron M."/>
            <person name="Franczuk M."/>
            <person name="Jonca J."/>
            <person name="Wielgomas B."/>
            <person name="Mikicinski A."/>
            <person name="Popovic T."/>
            <person name="Waleron K."/>
        </authorList>
    </citation>
    <scope>NUCLEOTIDE SEQUENCE [LARGE SCALE GENOMIC DNA]</scope>
    <source>
        <strain evidence="3 4">9M</strain>
    </source>
</reference>
<evidence type="ECO:0000256" key="2">
    <source>
        <dbReference type="SAM" id="Phobius"/>
    </source>
</evidence>
<feature type="transmembrane region" description="Helical" evidence="2">
    <location>
        <begin position="2529"/>
        <end position="2553"/>
    </location>
</feature>
<feature type="transmembrane region" description="Helical" evidence="2">
    <location>
        <begin position="2489"/>
        <end position="2517"/>
    </location>
</feature>
<accession>A0A9X8P4A4</accession>
<organism evidence="3 4">
    <name type="scientific">Pectobacterium zantedeschiae</name>
    <dbReference type="NCBI Taxonomy" id="2034769"/>
    <lineage>
        <taxon>Bacteria</taxon>
        <taxon>Pseudomonadati</taxon>
        <taxon>Pseudomonadota</taxon>
        <taxon>Gammaproteobacteria</taxon>
        <taxon>Enterobacterales</taxon>
        <taxon>Pectobacteriaceae</taxon>
        <taxon>Pectobacterium</taxon>
    </lineage>
</organism>
<keyword evidence="2" id="KW-1133">Transmembrane helix</keyword>
<dbReference type="InterPro" id="IPR050708">
    <property type="entry name" value="T6SS_VgrG/RHS"/>
</dbReference>
<sequence length="2738" mass="302394">MNNSTNSQTPQIRPDQFYKNINNIFKDSVNLFRGDINLPLELVSLKGRNKLDVKVTASYGSNIKNEIHQSNVSAPTSILGLGWKLPFERIEVEIRGNASLSDNTYQIYINNSVTELIRTKNEWRRATLSNNSIDTLNKGKIDSAIQSQFIDSGIAIDINASVNTVEKNQEWKITDSHNQRIFTVNNRDSYLSVLSGGFAFECFQYDFSKILYYPEFERWEIVKDDGTSYFYGGITSSQHAIQWKVRWGNWSGQSALTHAGDKTRLQSRFASAWNLERIESLWGDTIAFSYNVVEQQVGNNGLSFTKACYLSTITDMFNRTINFNYKEKQYDIHSPSGPREYLSPHWHAPYTQIPDNQPSPYQDKYETRYLDNIVVNNPQGDPLYTVQLGYDISSNFSHYAKNDNLYGDTVKRTLTSIRRTYATSCSLPDLQLSYWATGSVNAGALSRAITPDGADISYRYKQQTLPLCDRQQQITSPWPRAAKPRVWFGADYVVSLWLNESTDQIHVTFYTWLGRWHQWTPTQQIIKAAFDINSVNVVTSADFACLTYSSPQNKKSGVHVYHKDNRKWGEWLETTPISEKTAHLQLAAGDNFFVTCDKDNRKLQRYTWNNFSKLWIIEERSSDLAANKPNNKPYITATNKYYAILDYAPESGGAHNNTFALYYQDGNDRWLAGASTELTFTIGGSNPENSFGFASSASFVALTYITQEASLSVDYTIKVLEWDADFSSLKSVDFPCRLPKSHPSKVITIPFIAKFINNSMIASGPHLLRYNGTSWLFNKSLNFRDTCSDQDINWYAYGTDYAIAVSNRESAVQAKIIGYDPTTQMTRWDNSATDLYSKDGPTSARKIHFFPTAGADIATMGNRIYQRGSRCNWQDAVSHYQEVPYEIDSTTMINQGPRFISYLNLAGTAVKDTTVWPFLNQDLANKDVIVQRYFTQINADGQIKTNINGQYPAGLSTFVTYLPLEKSFDNAETLTLNRYLDNTLQGTLVDYCVDTVSINDGYTTSTTAYVFDIETATCDPTGAVFKYYKSTYYPGTATLAAPLFGYTENNYFNGLTRKHQKVSAADQDDSGLLDGQLIEQKTFDSTHTLLVHEQKHIKVFTTLTVEGMQRDLFGGYIRCTTDTSIHDGLLTTTNYIYDSQFGKLVQETFDNVTRDGVVEMLTKHYGYAYQAYPWFLFKHVIDAPFTRFDSVTLPANSGKKEVISGSLQQYVPQLRQYPASGSPAPTVWATSHAYILQQAIDDTTPENPHLITGNPGASWLMVNGILHRGFYGAITCSSEATEQIESTLWDKNEILPIATFTSKDKNTCDFVGFEPYEAYPLNWQLSSGKGTMADYLISGDACTGTCSFKLVAKHALSRTMPLQQSQTVIIAGWVKAEKGFLTNAGNVYLETRSGTDERKKVAIIPTDEAKWVYWQAVIDYRGEGTSLPLTIAFTNEKSSTYLQINNISITPLTSNMEAKFYDPIYWDETAILGNNADITRYGYDPLRQKFTEVGPQENSKKGSVSYATRSGNNAQPFVYSKNDPSSSCDIMAAEGGLYETFMHGEQTWDRWLRDVAGAWQRNNGQLCHTGQSVNTISWRPTQQHGRYAVGVTLSSHAPQNVAFGIAIGNRLNAKWQSSTGWTLELDGTTHKNSKINGQVPATILLIPVQGAVLLLADGRLVFAIKTSTPISGECIFSAQGELQFANPVTYRSPQISMVYKNANRQEMQYQVLNDTQCLVKAKCYDTLGNCIAETKIATFNDTLFGYRPEFVSGLDSTTGIMSGEISKCYPQDEGYPYSGTRYEASSLGRPLKKGLPGKLFAITGNNSHTTQIRYAVTDQKSIAGIPYRPGEFLVTALTDANGSQVLEIKDRRGQTLGKQTNADNTIVDAVQQIFDAAGNICQILHPNAFLSGNDAGAFTTHNRYNFLQQLTSRTTPDTGETHYIYDSAGRLRFSSTPLTVEKGTVLYKKYDILGRVVEEGEITRSWGDGTELQNIANSDPHYPQNNLWETQNSYDGTGEDVTLRGRLWKIQKRNASGAIVENSYGYDRYGNTTLSTLSVPDKATQITTYTYNNLGNTTRIDYPAGAPIPSIIYTYNSMGQNTAIGTEDDPEKFARYCYHADGSLAGERLNNTGNRPLVRQLAYNSPGWVTEIDNQYADGSPLLKHTFSYTSGGYNGSGYYNGNIASATSENSITPENTFTYRYQYDKRSQLIVAQHSTHSDYSLGVGHPLTFDPNGNILSLQQGTALRTYDYLKNSNKVAAVHHDNAQTQYYRYDMFGNVTASSHRQIARIDYNTLNNLPLSVSLEDGNSLEFSYNGINQRVIKRHSNGTQTLYVHGLSDLPLMESAEQNTQYIYGIGGLLVMVKDHATYYVLKDLQGSVRAIIAADGTVATMLDYMPFGQLFANSVGTPDIVHYRYTGQEFDAELAIYNYRARFYDPQLGRFYSCDPRFQYGGPFVYCYNNPVNQTDPSGEIAPILVILLMGALVGAVLGGGIAAYTGIQSGLKGGALAGYIFAGAGIGAVTGALSAAGGVGAFAAGSAAAATASTTAGGVIAGAFAGASVGAVAGGVIGAAQGVSQHFVNDAFGVANSGTWQQSMLSGAITGAIGGAVTGAVAGAGGAFAHQQSKIYEKILGTGNRLSFSPSSLTDVSNAYSSFGSLGIVPQSTYLSRIPIIKTVQSLTIGKLTIPAFGSLTGAIAKQGVKPFIPSSGGKNSASSTSQNQSSSFYGKQAYNPSMSGSVGLQSALMMNPSSWNNSKA</sequence>
<protein>
    <submittedName>
        <fullName evidence="3">Uncharacterized protein</fullName>
    </submittedName>
</protein>
<evidence type="ECO:0000256" key="1">
    <source>
        <dbReference type="SAM" id="MobiDB-lite"/>
    </source>
</evidence>
<proteinExistence type="predicted"/>
<evidence type="ECO:0000313" key="4">
    <source>
        <dbReference type="Proteomes" id="UP001138460"/>
    </source>
</evidence>
<gene>
    <name evidence="3" type="ORF">CLR69_16510</name>
</gene>
<comment type="caution">
    <text evidence="3">The sequence shown here is derived from an EMBL/GenBank/DDBJ whole genome shotgun (WGS) entry which is preliminary data.</text>
</comment>
<dbReference type="EMBL" id="NWTM01000002">
    <property type="protein sequence ID" value="RYC41718.1"/>
    <property type="molecule type" value="Genomic_DNA"/>
</dbReference>
<name>A0A9X8P4A4_9GAMM</name>
<feature type="compositionally biased region" description="Low complexity" evidence="1">
    <location>
        <begin position="2688"/>
        <end position="2705"/>
    </location>
</feature>
<dbReference type="Gene3D" id="2.180.10.10">
    <property type="entry name" value="RHS repeat-associated core"/>
    <property type="match status" value="1"/>
</dbReference>